<evidence type="ECO:0000256" key="2">
    <source>
        <dbReference type="ARBA" id="ARBA00022676"/>
    </source>
</evidence>
<dbReference type="FunFam" id="3.90.550.10:FF:000164">
    <property type="entry name" value="Beta-(1-3)-glucosyl transferase"/>
    <property type="match status" value="1"/>
</dbReference>
<evidence type="ECO:0000256" key="10">
    <source>
        <dbReference type="ARBA" id="ARBA00068721"/>
    </source>
</evidence>
<evidence type="ECO:0000256" key="1">
    <source>
        <dbReference type="ARBA" id="ARBA00004141"/>
    </source>
</evidence>
<evidence type="ECO:0000313" key="14">
    <source>
        <dbReference type="EMBL" id="TWC06749.1"/>
    </source>
</evidence>
<dbReference type="GO" id="GO:0016758">
    <property type="term" value="F:hexosyltransferase activity"/>
    <property type="evidence" value="ECO:0007669"/>
    <property type="project" value="TreeGrafter"/>
</dbReference>
<dbReference type="PANTHER" id="PTHR43867">
    <property type="entry name" value="CELLULOSE SYNTHASE CATALYTIC SUBUNIT A [UDP-FORMING]"/>
    <property type="match status" value="1"/>
</dbReference>
<comment type="catalytic activity">
    <reaction evidence="8">
        <text>a 1,2-diacyl-sn-glycerol + UDP-alpha-D-glucose = a 1,2-diacyl-3-O-(beta-D-glucopyranosyl)-sn-glycerol + UDP + H(+)</text>
        <dbReference type="Rhea" id="RHEA:17285"/>
        <dbReference type="ChEBI" id="CHEBI:15378"/>
        <dbReference type="ChEBI" id="CHEBI:17815"/>
        <dbReference type="ChEBI" id="CHEBI:58223"/>
        <dbReference type="ChEBI" id="CHEBI:58885"/>
        <dbReference type="ChEBI" id="CHEBI:75799"/>
        <dbReference type="EC" id="2.4.1.336"/>
    </reaction>
</comment>
<comment type="subcellular location">
    <subcellularLocation>
        <location evidence="1">Membrane</location>
        <topology evidence="1">Multi-pass membrane protein</topology>
    </subcellularLocation>
</comment>
<reference evidence="14 15" key="1">
    <citation type="submission" date="2019-06" db="EMBL/GenBank/DDBJ databases">
        <title>Genomic Encyclopedia of Type Strains, Phase IV (KMG-V): Genome sequencing to study the core and pangenomes of soil and plant-associated prokaryotes.</title>
        <authorList>
            <person name="Whitman W."/>
        </authorList>
    </citation>
    <scope>NUCLEOTIDE SEQUENCE [LARGE SCALE GENOMIC DNA]</scope>
    <source>
        <strain evidence="14 15">BR 10355</strain>
    </source>
</reference>
<keyword evidence="2" id="KW-0328">Glycosyltransferase</keyword>
<evidence type="ECO:0000256" key="13">
    <source>
        <dbReference type="SAM" id="SignalP"/>
    </source>
</evidence>
<proteinExistence type="predicted"/>
<feature type="transmembrane region" description="Helical" evidence="12">
    <location>
        <begin position="427"/>
        <end position="450"/>
    </location>
</feature>
<dbReference type="SUPFAM" id="SSF53448">
    <property type="entry name" value="Nucleotide-diphospho-sugar transferases"/>
    <property type="match status" value="1"/>
</dbReference>
<feature type="transmembrane region" description="Helical" evidence="12">
    <location>
        <begin position="858"/>
        <end position="881"/>
    </location>
</feature>
<protein>
    <recommendedName>
        <fullName evidence="10">Beta-monoglucosyldiacylglycerol synthase</fullName>
        <ecNumber evidence="9">2.4.1.336</ecNumber>
    </recommendedName>
    <alternativeName>
        <fullName evidence="11">UDP-glucose:1,2-diacylglycerol 3-beta-D-glucosyltransferase</fullName>
    </alternativeName>
</protein>
<evidence type="ECO:0000256" key="6">
    <source>
        <dbReference type="ARBA" id="ARBA00022989"/>
    </source>
</evidence>
<keyword evidence="6 12" id="KW-1133">Transmembrane helix</keyword>
<evidence type="ECO:0000313" key="15">
    <source>
        <dbReference type="Proteomes" id="UP000321304"/>
    </source>
</evidence>
<evidence type="ECO:0000256" key="8">
    <source>
        <dbReference type="ARBA" id="ARBA00053004"/>
    </source>
</evidence>
<dbReference type="Proteomes" id="UP000321304">
    <property type="component" value="Unassembled WGS sequence"/>
</dbReference>
<sequence length="957" mass="106651">MRAVVAVLLLVTAAHAALWGLFQEKQAAPDFRGTLPSLSYAPFESGHTVADVGADTEKVRTDLRKLSTLTKAVRLYSSTEGNELVPQVAAEFGMKVTVGAWIDKDANRNSREISQAISLAKRNSNVIGIVVGNETVFRGEQVPIENLGPLPKDDPSADEAERYREDFARFLRDDAPRIQREEDARLHDAESQPEDKRAEAIKWAIAENNVHRLIRVIQTVKKSVNVPVTTGEIWNIWRDHPQLANSSDFVAAHVLPYWENFTDKQAVDQAVDRYNLLRDSFPGKRILIAEFGWPSQGYNLRNAEPGAFQQATVLRNFVTRAEAIGMDYNIVEAIDQPWKYFEGGVGPYWGILNADREAKFAWTGPVTDLNYWKIALVAVLVGLFMSLPILRLDQPTVMQALLLSAAANGVGAWVATVFSYWTTHYFVWGSAFALSLGLVLLVPLVLIAMARIEEIAAVAFGRGPRRLIARSEPLAPATIGEDVKFPKVSIHIPAYFEPVEMLKQTLDAVSRLDYPNFECVCIINNTPDPDFWRPIQDHCRQLGERFKFINAEKVQGFKAGALRIAMERTAADAEIIGIIDADYVVHPDWLKDLVPAFADPRVGLVQAPQEHRDGDRSLMHYIMNGEYAGFFDIGMVQRNEFNAIIVHGTMCLIRRAAMDKAGGWSSDTICEDTDLGLSIQQQGWLTHYTNVRYGEGLLPDTYEAFKKQRHRWAYGGFQIVKKHWRRFLPGASRLTPDQRREFSLGWLNWLGAESLGVVVAILNLIWVPIVAFADIAIPDKILTLPIIASFVVSLVHFVALYRLRVNIKAGQMLGAMIAAMSVQWTVSRAVAQGLITEHLAFARTSKGGLSRMSIEFQAFWEAVIGVLLLIGAIVLVVTNGYKQVREIYIFAGVLVLQSLPFLAAVSIAILENSRINEFAFWRNSAIRTAELIGLRPVSLPSVTAPSQPVGSEIGRDN</sequence>
<evidence type="ECO:0000256" key="7">
    <source>
        <dbReference type="ARBA" id="ARBA00023136"/>
    </source>
</evidence>
<keyword evidence="5" id="KW-0460">Magnesium</keyword>
<feature type="transmembrane region" description="Helical" evidence="12">
    <location>
        <begin position="887"/>
        <end position="910"/>
    </location>
</feature>
<dbReference type="STRING" id="1755647.AS156_39820"/>
<dbReference type="SUPFAM" id="SSF51445">
    <property type="entry name" value="(Trans)glycosidases"/>
    <property type="match status" value="1"/>
</dbReference>
<feature type="transmembrane region" description="Helical" evidence="12">
    <location>
        <begin position="781"/>
        <end position="803"/>
    </location>
</feature>
<evidence type="ECO:0000256" key="5">
    <source>
        <dbReference type="ARBA" id="ARBA00022842"/>
    </source>
</evidence>
<organism evidence="14 15">
    <name type="scientific">Bradyrhizobium macuxiense</name>
    <dbReference type="NCBI Taxonomy" id="1755647"/>
    <lineage>
        <taxon>Bacteria</taxon>
        <taxon>Pseudomonadati</taxon>
        <taxon>Pseudomonadota</taxon>
        <taxon>Alphaproteobacteria</taxon>
        <taxon>Hyphomicrobiales</taxon>
        <taxon>Nitrobacteraceae</taxon>
        <taxon>Bradyrhizobium</taxon>
    </lineage>
</organism>
<dbReference type="AlphaFoldDB" id="A0A560MHF3"/>
<dbReference type="GO" id="GO:0005886">
    <property type="term" value="C:plasma membrane"/>
    <property type="evidence" value="ECO:0007669"/>
    <property type="project" value="TreeGrafter"/>
</dbReference>
<gene>
    <name evidence="14" type="ORF">FBZ93_10136</name>
</gene>
<dbReference type="RefSeq" id="WP_146983979.1">
    <property type="nucleotide sequence ID" value="NZ_VITY01000001.1"/>
</dbReference>
<dbReference type="Gene3D" id="3.20.20.80">
    <property type="entry name" value="Glycosidases"/>
    <property type="match status" value="1"/>
</dbReference>
<evidence type="ECO:0000256" key="9">
    <source>
        <dbReference type="ARBA" id="ARBA00066964"/>
    </source>
</evidence>
<feature type="signal peptide" evidence="13">
    <location>
        <begin position="1"/>
        <end position="16"/>
    </location>
</feature>
<dbReference type="CDD" id="cd06435">
    <property type="entry name" value="CESA_NdvC_like"/>
    <property type="match status" value="1"/>
</dbReference>
<keyword evidence="3 14" id="KW-0808">Transferase</keyword>
<evidence type="ECO:0000256" key="11">
    <source>
        <dbReference type="ARBA" id="ARBA00078564"/>
    </source>
</evidence>
<dbReference type="Pfam" id="PF13641">
    <property type="entry name" value="Glyco_tranf_2_3"/>
    <property type="match status" value="1"/>
</dbReference>
<dbReference type="InterPro" id="IPR017853">
    <property type="entry name" value="GH"/>
</dbReference>
<dbReference type="PANTHER" id="PTHR43867:SF4">
    <property type="entry name" value="BETA-(1-3)-GLUCOSYL TRANSFERASE"/>
    <property type="match status" value="1"/>
</dbReference>
<feature type="transmembrane region" description="Helical" evidence="12">
    <location>
        <begin position="371"/>
        <end position="390"/>
    </location>
</feature>
<evidence type="ECO:0000256" key="3">
    <source>
        <dbReference type="ARBA" id="ARBA00022679"/>
    </source>
</evidence>
<dbReference type="Gene3D" id="3.90.550.10">
    <property type="entry name" value="Spore Coat Polysaccharide Biosynthesis Protein SpsA, Chain A"/>
    <property type="match status" value="1"/>
</dbReference>
<feature type="chain" id="PRO_5021797317" description="Beta-monoglucosyldiacylglycerol synthase" evidence="13">
    <location>
        <begin position="17"/>
        <end position="957"/>
    </location>
</feature>
<dbReference type="EMBL" id="VITY01000001">
    <property type="protein sequence ID" value="TWC06749.1"/>
    <property type="molecule type" value="Genomic_DNA"/>
</dbReference>
<dbReference type="OrthoDB" id="9806824at2"/>
<keyword evidence="13" id="KW-0732">Signal</keyword>
<keyword evidence="15" id="KW-1185">Reference proteome</keyword>
<keyword evidence="4 12" id="KW-0812">Transmembrane</keyword>
<evidence type="ECO:0000256" key="12">
    <source>
        <dbReference type="SAM" id="Phobius"/>
    </source>
</evidence>
<evidence type="ECO:0000256" key="4">
    <source>
        <dbReference type="ARBA" id="ARBA00022692"/>
    </source>
</evidence>
<accession>A0A560MHF3</accession>
<dbReference type="EC" id="2.4.1.336" evidence="9"/>
<comment type="caution">
    <text evidence="14">The sequence shown here is derived from an EMBL/GenBank/DDBJ whole genome shotgun (WGS) entry which is preliminary data.</text>
</comment>
<name>A0A560MHF3_9BRAD</name>
<dbReference type="InterPro" id="IPR050321">
    <property type="entry name" value="Glycosyltr_2/OpgH_subfam"/>
</dbReference>
<feature type="transmembrane region" description="Helical" evidence="12">
    <location>
        <begin position="746"/>
        <end position="769"/>
    </location>
</feature>
<dbReference type="InterPro" id="IPR029044">
    <property type="entry name" value="Nucleotide-diphossugar_trans"/>
</dbReference>
<feature type="transmembrane region" description="Helical" evidence="12">
    <location>
        <begin position="402"/>
        <end position="421"/>
    </location>
</feature>
<keyword evidence="7 12" id="KW-0472">Membrane</keyword>